<protein>
    <submittedName>
        <fullName evidence="7">DSBA oxidoreductase</fullName>
    </submittedName>
</protein>
<evidence type="ECO:0000256" key="4">
    <source>
        <dbReference type="ARBA" id="ARBA00023157"/>
    </source>
</evidence>
<feature type="domain" description="Thioredoxin" evidence="6">
    <location>
        <begin position="36"/>
        <end position="226"/>
    </location>
</feature>
<keyword evidence="2" id="KW-0732">Signal</keyword>
<dbReference type="AlphaFoldDB" id="A0A0G1PIJ2"/>
<comment type="similarity">
    <text evidence="1">Belongs to the thioredoxin family. DsbA subfamily.</text>
</comment>
<dbReference type="Proteomes" id="UP000034705">
    <property type="component" value="Unassembled WGS sequence"/>
</dbReference>
<sequence>MIFTVFILLVIGGFAYRVVHFITLIRTGDMEALQSTFLRDQTSSSTLANVDLPQGIFQVVSQDDPFLGTQGAAITIVEFGDFSCAYCRDSSYIMRSLMQKYGDDVFYQFRDFPVADMHPLAQTQSEAAVCAHAQGKFWEYHDKLFQSQNDMSEERLVSLALEVGLDQGAFVSCLEEGDFAKEVLEDYQAGVAAGVRGTPTFFINGNRIAGSIPQDVLELLIHNQLEEE</sequence>
<evidence type="ECO:0000313" key="8">
    <source>
        <dbReference type="Proteomes" id="UP000034705"/>
    </source>
</evidence>
<accession>A0A0G1PIJ2</accession>
<proteinExistence type="inferred from homology"/>
<dbReference type="InterPro" id="IPR013766">
    <property type="entry name" value="Thioredoxin_domain"/>
</dbReference>
<organism evidence="7 8">
    <name type="scientific">Candidatus Uhrbacteria bacterium GW2011_GWF2_46_218</name>
    <dbReference type="NCBI Taxonomy" id="1619001"/>
    <lineage>
        <taxon>Bacteria</taxon>
        <taxon>Candidatus Uhriibacteriota</taxon>
    </lineage>
</organism>
<comment type="caution">
    <text evidence="7">The sequence shown here is derived from an EMBL/GenBank/DDBJ whole genome shotgun (WGS) entry which is preliminary data.</text>
</comment>
<dbReference type="Pfam" id="PF13462">
    <property type="entry name" value="Thioredoxin_4"/>
    <property type="match status" value="1"/>
</dbReference>
<gene>
    <name evidence="7" type="ORF">UX45_C0015G0004</name>
</gene>
<evidence type="ECO:0000256" key="2">
    <source>
        <dbReference type="ARBA" id="ARBA00022729"/>
    </source>
</evidence>
<dbReference type="PANTHER" id="PTHR13887">
    <property type="entry name" value="GLUTATHIONE S-TRANSFERASE KAPPA"/>
    <property type="match status" value="1"/>
</dbReference>
<keyword evidence="5" id="KW-0676">Redox-active center</keyword>
<dbReference type="EMBL" id="LCMG01000015">
    <property type="protein sequence ID" value="KKU32542.1"/>
    <property type="molecule type" value="Genomic_DNA"/>
</dbReference>
<reference evidence="7 8" key="1">
    <citation type="journal article" date="2015" name="Nature">
        <title>rRNA introns, odd ribosomes, and small enigmatic genomes across a large radiation of phyla.</title>
        <authorList>
            <person name="Brown C.T."/>
            <person name="Hug L.A."/>
            <person name="Thomas B.C."/>
            <person name="Sharon I."/>
            <person name="Castelle C.J."/>
            <person name="Singh A."/>
            <person name="Wilkins M.J."/>
            <person name="Williams K.H."/>
            <person name="Banfield J.F."/>
        </authorList>
    </citation>
    <scope>NUCLEOTIDE SEQUENCE [LARGE SCALE GENOMIC DNA]</scope>
</reference>
<dbReference type="InterPro" id="IPR036249">
    <property type="entry name" value="Thioredoxin-like_sf"/>
</dbReference>
<keyword evidence="3" id="KW-0560">Oxidoreductase</keyword>
<evidence type="ECO:0000256" key="5">
    <source>
        <dbReference type="ARBA" id="ARBA00023284"/>
    </source>
</evidence>
<dbReference type="PROSITE" id="PS51352">
    <property type="entry name" value="THIOREDOXIN_2"/>
    <property type="match status" value="1"/>
</dbReference>
<dbReference type="InterPro" id="IPR012336">
    <property type="entry name" value="Thioredoxin-like_fold"/>
</dbReference>
<evidence type="ECO:0000313" key="7">
    <source>
        <dbReference type="EMBL" id="KKU32542.1"/>
    </source>
</evidence>
<dbReference type="PANTHER" id="PTHR13887:SF14">
    <property type="entry name" value="DISULFIDE BOND FORMATION PROTEIN D"/>
    <property type="match status" value="1"/>
</dbReference>
<evidence type="ECO:0000256" key="3">
    <source>
        <dbReference type="ARBA" id="ARBA00023002"/>
    </source>
</evidence>
<evidence type="ECO:0000256" key="1">
    <source>
        <dbReference type="ARBA" id="ARBA00005791"/>
    </source>
</evidence>
<dbReference type="Gene3D" id="3.40.30.10">
    <property type="entry name" value="Glutaredoxin"/>
    <property type="match status" value="1"/>
</dbReference>
<evidence type="ECO:0000259" key="6">
    <source>
        <dbReference type="PROSITE" id="PS51352"/>
    </source>
</evidence>
<dbReference type="SUPFAM" id="SSF52833">
    <property type="entry name" value="Thioredoxin-like"/>
    <property type="match status" value="1"/>
</dbReference>
<name>A0A0G1PIJ2_9BACT</name>
<dbReference type="GO" id="GO:0016491">
    <property type="term" value="F:oxidoreductase activity"/>
    <property type="evidence" value="ECO:0007669"/>
    <property type="project" value="UniProtKB-KW"/>
</dbReference>
<keyword evidence="4" id="KW-1015">Disulfide bond</keyword>